<reference evidence="2 3" key="1">
    <citation type="journal article" date="2018" name="PLoS Genet.">
        <title>Population sequencing reveals clonal diversity and ancestral inbreeding in the grapevine cultivar Chardonnay.</title>
        <authorList>
            <person name="Roach M.J."/>
            <person name="Johnson D.L."/>
            <person name="Bohlmann J."/>
            <person name="van Vuuren H.J."/>
            <person name="Jones S.J."/>
            <person name="Pretorius I.S."/>
            <person name="Schmidt S.A."/>
            <person name="Borneman A.R."/>
        </authorList>
    </citation>
    <scope>NUCLEOTIDE SEQUENCE [LARGE SCALE GENOMIC DNA]</scope>
    <source>
        <strain evidence="3">cv. Chardonnay</strain>
        <tissue evidence="2">Leaf</tissue>
    </source>
</reference>
<dbReference type="PANTHER" id="PTHR48258:SF15">
    <property type="entry name" value="OS02G0543900 PROTEIN"/>
    <property type="match status" value="1"/>
</dbReference>
<name>A0A438GNN6_VITVI</name>
<dbReference type="EMBL" id="QGNW01000382">
    <property type="protein sequence ID" value="RVW73825.1"/>
    <property type="molecule type" value="Genomic_DNA"/>
</dbReference>
<feature type="domain" description="DUF4216" evidence="1">
    <location>
        <begin position="86"/>
        <end position="147"/>
    </location>
</feature>
<protein>
    <recommendedName>
        <fullName evidence="1">DUF4216 domain-containing protein</fullName>
    </recommendedName>
</protein>
<dbReference type="Pfam" id="PF13952">
    <property type="entry name" value="DUF4216"/>
    <property type="match status" value="1"/>
</dbReference>
<proteinExistence type="predicted"/>
<dbReference type="AlphaFoldDB" id="A0A438GNN6"/>
<sequence>MHAIGVPGSTNVDHKVGVPIPGGHITEVDSGLLLQAHYYVLENTTIIQLYIEEHMKWLKSNNPRQSKRQKLLQEEHMRMFAHWLRKMIPVFKCNWVDNKSDIKVDDFGLTLVYFTKMAHKSDPFILASQAKQVFYVQDQLDPRWSVVLSTPQRDFFKREDSDDFMDNSIEHLSLPPCHKLNHLIQWMTLMSFAFEETVRDSRLITNLSCN</sequence>
<dbReference type="PANTHER" id="PTHR48258">
    <property type="entry name" value="DUF4218 DOMAIN-CONTAINING PROTEIN-RELATED"/>
    <property type="match status" value="1"/>
</dbReference>
<organism evidence="2 3">
    <name type="scientific">Vitis vinifera</name>
    <name type="common">Grape</name>
    <dbReference type="NCBI Taxonomy" id="29760"/>
    <lineage>
        <taxon>Eukaryota</taxon>
        <taxon>Viridiplantae</taxon>
        <taxon>Streptophyta</taxon>
        <taxon>Embryophyta</taxon>
        <taxon>Tracheophyta</taxon>
        <taxon>Spermatophyta</taxon>
        <taxon>Magnoliopsida</taxon>
        <taxon>eudicotyledons</taxon>
        <taxon>Gunneridae</taxon>
        <taxon>Pentapetalae</taxon>
        <taxon>rosids</taxon>
        <taxon>Vitales</taxon>
        <taxon>Vitaceae</taxon>
        <taxon>Viteae</taxon>
        <taxon>Vitis</taxon>
    </lineage>
</organism>
<dbReference type="InterPro" id="IPR025312">
    <property type="entry name" value="DUF4216"/>
</dbReference>
<evidence type="ECO:0000259" key="1">
    <source>
        <dbReference type="Pfam" id="PF13952"/>
    </source>
</evidence>
<dbReference type="Proteomes" id="UP000288805">
    <property type="component" value="Unassembled WGS sequence"/>
</dbReference>
<comment type="caution">
    <text evidence="2">The sequence shown here is derived from an EMBL/GenBank/DDBJ whole genome shotgun (WGS) entry which is preliminary data.</text>
</comment>
<gene>
    <name evidence="2" type="ORF">CK203_056630</name>
</gene>
<accession>A0A438GNN6</accession>
<evidence type="ECO:0000313" key="3">
    <source>
        <dbReference type="Proteomes" id="UP000288805"/>
    </source>
</evidence>
<evidence type="ECO:0000313" key="2">
    <source>
        <dbReference type="EMBL" id="RVW73825.1"/>
    </source>
</evidence>